<feature type="compositionally biased region" description="Basic and acidic residues" evidence="7">
    <location>
        <begin position="437"/>
        <end position="447"/>
    </location>
</feature>
<dbReference type="InterPro" id="IPR027417">
    <property type="entry name" value="P-loop_NTPase"/>
</dbReference>
<keyword evidence="11" id="KW-1185">Reference proteome</keyword>
<dbReference type="Pfam" id="PF00270">
    <property type="entry name" value="DEAD"/>
    <property type="match status" value="1"/>
</dbReference>
<dbReference type="PANTHER" id="PTHR47959">
    <property type="entry name" value="ATP-DEPENDENT RNA HELICASE RHLE-RELATED"/>
    <property type="match status" value="1"/>
</dbReference>
<dbReference type="AlphaFoldDB" id="A0A916UWQ7"/>
<proteinExistence type="inferred from homology"/>
<evidence type="ECO:0000256" key="4">
    <source>
        <dbReference type="ARBA" id="ARBA00022840"/>
    </source>
</evidence>
<dbReference type="SMART" id="SM00487">
    <property type="entry name" value="DEXDc"/>
    <property type="match status" value="1"/>
</dbReference>
<dbReference type="SUPFAM" id="SSF52540">
    <property type="entry name" value="P-loop containing nucleoside triphosphate hydrolases"/>
    <property type="match status" value="1"/>
</dbReference>
<dbReference type="EMBL" id="BMGG01000011">
    <property type="protein sequence ID" value="GGC88850.1"/>
    <property type="molecule type" value="Genomic_DNA"/>
</dbReference>
<dbReference type="InterPro" id="IPR005580">
    <property type="entry name" value="DbpA/CsdA_RNA-bd_dom"/>
</dbReference>
<dbReference type="SMART" id="SM00490">
    <property type="entry name" value="HELICc"/>
    <property type="match status" value="1"/>
</dbReference>
<evidence type="ECO:0000259" key="9">
    <source>
        <dbReference type="PROSITE" id="PS51194"/>
    </source>
</evidence>
<dbReference type="PROSITE" id="PS51194">
    <property type="entry name" value="HELICASE_CTER"/>
    <property type="match status" value="1"/>
</dbReference>
<evidence type="ECO:0000313" key="10">
    <source>
        <dbReference type="EMBL" id="GGC88850.1"/>
    </source>
</evidence>
<keyword evidence="2 6" id="KW-0378">Hydrolase</keyword>
<feature type="region of interest" description="Disordered" evidence="7">
    <location>
        <begin position="523"/>
        <end position="607"/>
    </location>
</feature>
<dbReference type="PROSITE" id="PS00039">
    <property type="entry name" value="DEAD_ATP_HELICASE"/>
    <property type="match status" value="1"/>
</dbReference>
<accession>A0A916UWQ7</accession>
<reference evidence="10" key="1">
    <citation type="journal article" date="2014" name="Int. J. Syst. Evol. Microbiol.">
        <title>Complete genome sequence of Corynebacterium casei LMG S-19264T (=DSM 44701T), isolated from a smear-ripened cheese.</title>
        <authorList>
            <consortium name="US DOE Joint Genome Institute (JGI-PGF)"/>
            <person name="Walter F."/>
            <person name="Albersmeier A."/>
            <person name="Kalinowski J."/>
            <person name="Ruckert C."/>
        </authorList>
    </citation>
    <scope>NUCLEOTIDE SEQUENCE</scope>
    <source>
        <strain evidence="10">CGMCC 1.12919</strain>
    </source>
</reference>
<dbReference type="Pfam" id="PF00271">
    <property type="entry name" value="Helicase_C"/>
    <property type="match status" value="1"/>
</dbReference>
<dbReference type="InterPro" id="IPR011545">
    <property type="entry name" value="DEAD/DEAH_box_helicase_dom"/>
</dbReference>
<comment type="similarity">
    <text evidence="5 6">Belongs to the DEAD box helicase family.</text>
</comment>
<feature type="region of interest" description="Disordered" evidence="7">
    <location>
        <begin position="432"/>
        <end position="457"/>
    </location>
</feature>
<dbReference type="InterPro" id="IPR000629">
    <property type="entry name" value="RNA-helicase_DEAD-box_CS"/>
</dbReference>
<feature type="domain" description="Helicase ATP-binding" evidence="8">
    <location>
        <begin position="30"/>
        <end position="206"/>
    </location>
</feature>
<dbReference type="GO" id="GO:0003724">
    <property type="term" value="F:RNA helicase activity"/>
    <property type="evidence" value="ECO:0007669"/>
    <property type="project" value="UniProtKB-ARBA"/>
</dbReference>
<sequence>MPIMTTNPALARALAERGYTEPTAVQLAVSAPETSGRDLLVSAQTGSGKTVAYGLAMAETLLGNDEGFGPAAAPQALVVAPTRELALQVQREFEWLYAATGANVVSCVGGMDPRAEQRQLSRGAHIVVGTPGRLRDHLERGRLDTSAVQVAVLDEADEMLDLGFREDLQFILDATPPERRSLLFSATLPRGITALAKRYQRDALRIEVTGAEGGHADIEYRAIRVAPKEIEHAVVNVLRFYDAASAIVFCNTRETVRHMLATLQERQFSAVALSGELSQNERNAALQSLRDGRARVCVATDVAARGIDLPSLGLVIHADLPNDAESLQHRSGRTGRAGRKGVSVLLVPPFRRRRTEDMLGSLGVTPTWSGPPTADDIRKLDHERMLRDPLLTDEASEDDIAVARTLLEQHPAEHLVAALVRHYRAALPAPEEVADPGEARSPRERATGRGFGGPSGAGGGTWFRLNIGRRHRADPRWLLPLICRRGNLTRDDIGAIRIFDDESAFEVAAAALDRFSEALRTPDGSNVAIEPLPGGPRPSRPERPGRGRPPRDGQKDRPASGKSFRDKPAQGKPADGGPREPHSPGRPPRAHPNKFGGKPAGKGRKRP</sequence>
<keyword evidence="4 6" id="KW-0067">ATP-binding</keyword>
<evidence type="ECO:0000259" key="8">
    <source>
        <dbReference type="PROSITE" id="PS51192"/>
    </source>
</evidence>
<dbReference type="CDD" id="cd18787">
    <property type="entry name" value="SF2_C_DEAD"/>
    <property type="match status" value="1"/>
</dbReference>
<reference evidence="10" key="2">
    <citation type="submission" date="2020-09" db="EMBL/GenBank/DDBJ databases">
        <authorList>
            <person name="Sun Q."/>
            <person name="Zhou Y."/>
        </authorList>
    </citation>
    <scope>NUCLEOTIDE SEQUENCE</scope>
    <source>
        <strain evidence="10">CGMCC 1.12919</strain>
    </source>
</reference>
<protein>
    <submittedName>
        <fullName evidence="10">DEAD/DEAH box helicase</fullName>
    </submittedName>
</protein>
<dbReference type="InterPro" id="IPR001650">
    <property type="entry name" value="Helicase_C-like"/>
</dbReference>
<dbReference type="PROSITE" id="PS51192">
    <property type="entry name" value="HELICASE_ATP_BIND_1"/>
    <property type="match status" value="1"/>
</dbReference>
<organism evidence="10 11">
    <name type="scientific">Chelatococcus reniformis</name>
    <dbReference type="NCBI Taxonomy" id="1494448"/>
    <lineage>
        <taxon>Bacteria</taxon>
        <taxon>Pseudomonadati</taxon>
        <taxon>Pseudomonadota</taxon>
        <taxon>Alphaproteobacteria</taxon>
        <taxon>Hyphomicrobiales</taxon>
        <taxon>Chelatococcaceae</taxon>
        <taxon>Chelatococcus</taxon>
    </lineage>
</organism>
<evidence type="ECO:0000256" key="3">
    <source>
        <dbReference type="ARBA" id="ARBA00022806"/>
    </source>
</evidence>
<dbReference type="InterPro" id="IPR012677">
    <property type="entry name" value="Nucleotide-bd_a/b_plait_sf"/>
</dbReference>
<evidence type="ECO:0000256" key="5">
    <source>
        <dbReference type="ARBA" id="ARBA00038437"/>
    </source>
</evidence>
<dbReference type="GO" id="GO:0005524">
    <property type="term" value="F:ATP binding"/>
    <property type="evidence" value="ECO:0007669"/>
    <property type="project" value="UniProtKB-KW"/>
</dbReference>
<evidence type="ECO:0000313" key="11">
    <source>
        <dbReference type="Proteomes" id="UP000637002"/>
    </source>
</evidence>
<evidence type="ECO:0000256" key="2">
    <source>
        <dbReference type="ARBA" id="ARBA00022801"/>
    </source>
</evidence>
<dbReference type="PANTHER" id="PTHR47959:SF1">
    <property type="entry name" value="ATP-DEPENDENT RNA HELICASE DBPA"/>
    <property type="match status" value="1"/>
</dbReference>
<dbReference type="InterPro" id="IPR014001">
    <property type="entry name" value="Helicase_ATP-bd"/>
</dbReference>
<dbReference type="GO" id="GO:0016787">
    <property type="term" value="F:hydrolase activity"/>
    <property type="evidence" value="ECO:0007669"/>
    <property type="project" value="UniProtKB-KW"/>
</dbReference>
<dbReference type="Proteomes" id="UP000637002">
    <property type="component" value="Unassembled WGS sequence"/>
</dbReference>
<dbReference type="InterPro" id="IPR050079">
    <property type="entry name" value="DEAD_box_RNA_helicase"/>
</dbReference>
<dbReference type="Gene3D" id="3.40.50.300">
    <property type="entry name" value="P-loop containing nucleotide triphosphate hydrolases"/>
    <property type="match status" value="2"/>
</dbReference>
<name>A0A916UWQ7_9HYPH</name>
<feature type="domain" description="Helicase C-terminal" evidence="9">
    <location>
        <begin position="236"/>
        <end position="401"/>
    </location>
</feature>
<keyword evidence="1 6" id="KW-0547">Nucleotide-binding</keyword>
<dbReference type="CDD" id="cd12252">
    <property type="entry name" value="RRM_DbpA"/>
    <property type="match status" value="1"/>
</dbReference>
<dbReference type="CDD" id="cd00268">
    <property type="entry name" value="DEADc"/>
    <property type="match status" value="1"/>
</dbReference>
<feature type="compositionally biased region" description="Basic and acidic residues" evidence="7">
    <location>
        <begin position="539"/>
        <end position="569"/>
    </location>
</feature>
<dbReference type="GO" id="GO:0003676">
    <property type="term" value="F:nucleic acid binding"/>
    <property type="evidence" value="ECO:0007669"/>
    <property type="project" value="InterPro"/>
</dbReference>
<keyword evidence="3 6" id="KW-0347">Helicase</keyword>
<dbReference type="Gene3D" id="3.30.70.330">
    <property type="match status" value="1"/>
</dbReference>
<dbReference type="InterPro" id="IPR044742">
    <property type="entry name" value="DEAD/DEAH_RhlB"/>
</dbReference>
<dbReference type="GO" id="GO:0005829">
    <property type="term" value="C:cytosol"/>
    <property type="evidence" value="ECO:0007669"/>
    <property type="project" value="TreeGrafter"/>
</dbReference>
<gene>
    <name evidence="10" type="primary">deaD</name>
    <name evidence="10" type="ORF">GCM10010994_53430</name>
</gene>
<comment type="caution">
    <text evidence="10">The sequence shown here is derived from an EMBL/GenBank/DDBJ whole genome shotgun (WGS) entry which is preliminary data.</text>
</comment>
<evidence type="ECO:0000256" key="1">
    <source>
        <dbReference type="ARBA" id="ARBA00022741"/>
    </source>
</evidence>
<dbReference type="Pfam" id="PF03880">
    <property type="entry name" value="DbpA"/>
    <property type="match status" value="1"/>
</dbReference>
<evidence type="ECO:0000256" key="7">
    <source>
        <dbReference type="SAM" id="MobiDB-lite"/>
    </source>
</evidence>
<evidence type="ECO:0000256" key="6">
    <source>
        <dbReference type="RuleBase" id="RU000492"/>
    </source>
</evidence>